<feature type="domain" description="RNA polymerase Rpb2" evidence="13">
    <location>
        <begin position="564"/>
        <end position="621"/>
    </location>
</feature>
<dbReference type="Gene3D" id="2.40.50.150">
    <property type="match status" value="1"/>
</dbReference>
<feature type="domain" description="DNA-directed RNA polymerase subunit 2 hybrid-binding" evidence="9">
    <location>
        <begin position="814"/>
        <end position="1192"/>
    </location>
</feature>
<dbReference type="GO" id="GO:0003677">
    <property type="term" value="F:DNA binding"/>
    <property type="evidence" value="ECO:0007669"/>
    <property type="project" value="InterPro"/>
</dbReference>
<dbReference type="Pfam" id="PF04566">
    <property type="entry name" value="RNA_pol_Rpb2_4"/>
    <property type="match status" value="1"/>
</dbReference>
<dbReference type="Pfam" id="PF04567">
    <property type="entry name" value="RNA_pol_Rpb2_5"/>
    <property type="match status" value="1"/>
</dbReference>
<dbReference type="PANTHER" id="PTHR20856">
    <property type="entry name" value="DNA-DIRECTED RNA POLYMERASE I SUBUNIT 2"/>
    <property type="match status" value="1"/>
</dbReference>
<keyword evidence="7" id="KW-0862">Zinc</keyword>
<dbReference type="InterPro" id="IPR007644">
    <property type="entry name" value="RNA_pol_bsu_protrusion"/>
</dbReference>
<feature type="domain" description="RNA polymerase Rpb2" evidence="12">
    <location>
        <begin position="468"/>
        <end position="526"/>
    </location>
</feature>
<evidence type="ECO:0000259" key="12">
    <source>
        <dbReference type="Pfam" id="PF04565"/>
    </source>
</evidence>
<evidence type="ECO:0000259" key="9">
    <source>
        <dbReference type="Pfam" id="PF00562"/>
    </source>
</evidence>
<dbReference type="Gene3D" id="3.90.1100.10">
    <property type="match status" value="2"/>
</dbReference>
<dbReference type="InterPro" id="IPR007645">
    <property type="entry name" value="RNA_pol_Rpb2_3"/>
</dbReference>
<dbReference type="EMBL" id="MN740594">
    <property type="protein sequence ID" value="QHS78115.1"/>
    <property type="molecule type" value="Genomic_DNA"/>
</dbReference>
<comment type="similarity">
    <text evidence="1">Belongs to the RNA polymerase beta chain family.</text>
</comment>
<name>A0A6C0AFH0_9ZZZZ</name>
<dbReference type="Pfam" id="PF04560">
    <property type="entry name" value="RNA_pol_Rpb2_7"/>
    <property type="match status" value="1"/>
</dbReference>
<dbReference type="Pfam" id="PF04563">
    <property type="entry name" value="RNA_pol_Rpb2_1"/>
    <property type="match status" value="1"/>
</dbReference>
<dbReference type="InterPro" id="IPR007647">
    <property type="entry name" value="RNA_pol_Rpb2_5"/>
</dbReference>
<feature type="domain" description="RNA polymerase Rpb2" evidence="14">
    <location>
        <begin position="640"/>
        <end position="691"/>
    </location>
</feature>
<evidence type="ECO:0000256" key="8">
    <source>
        <dbReference type="ARBA" id="ARBA00023163"/>
    </source>
</evidence>
<feature type="domain" description="RNA polymerase beta subunit protrusion" evidence="11">
    <location>
        <begin position="38"/>
        <end position="393"/>
    </location>
</feature>
<evidence type="ECO:0000256" key="5">
    <source>
        <dbReference type="ARBA" id="ARBA00022695"/>
    </source>
</evidence>
<evidence type="ECO:0000259" key="13">
    <source>
        <dbReference type="Pfam" id="PF04566"/>
    </source>
</evidence>
<evidence type="ECO:0000259" key="10">
    <source>
        <dbReference type="Pfam" id="PF04560"/>
    </source>
</evidence>
<dbReference type="Gene3D" id="2.40.270.10">
    <property type="entry name" value="DNA-directed RNA polymerase, subunit 2, domain 6"/>
    <property type="match status" value="1"/>
</dbReference>
<evidence type="ECO:0000256" key="6">
    <source>
        <dbReference type="ARBA" id="ARBA00022723"/>
    </source>
</evidence>
<dbReference type="InterPro" id="IPR015712">
    <property type="entry name" value="DNA-dir_RNA_pol_su2"/>
</dbReference>
<dbReference type="InterPro" id="IPR037033">
    <property type="entry name" value="DNA-dir_RNAP_su2_hyb_sf"/>
</dbReference>
<dbReference type="GO" id="GO:0000428">
    <property type="term" value="C:DNA-directed RNA polymerase complex"/>
    <property type="evidence" value="ECO:0007669"/>
    <property type="project" value="UniProtKB-KW"/>
</dbReference>
<dbReference type="GO" id="GO:0003899">
    <property type="term" value="F:DNA-directed RNA polymerase activity"/>
    <property type="evidence" value="ECO:0007669"/>
    <property type="project" value="UniProtKB-EC"/>
</dbReference>
<protein>
    <recommendedName>
        <fullName evidence="2">DNA-directed RNA polymerase</fullName>
        <ecNumber evidence="2">2.7.7.6</ecNumber>
    </recommendedName>
</protein>
<evidence type="ECO:0000256" key="2">
    <source>
        <dbReference type="ARBA" id="ARBA00012418"/>
    </source>
</evidence>
<dbReference type="InterPro" id="IPR007641">
    <property type="entry name" value="RNA_pol_Rpb2_7"/>
</dbReference>
<accession>A0A6C0AFH0</accession>
<keyword evidence="5" id="KW-0548">Nucleotidyltransferase</keyword>
<reference evidence="15" key="1">
    <citation type="journal article" date="2020" name="Nature">
        <title>Giant virus diversity and host interactions through global metagenomics.</title>
        <authorList>
            <person name="Schulz F."/>
            <person name="Roux S."/>
            <person name="Paez-Espino D."/>
            <person name="Jungbluth S."/>
            <person name="Walsh D.A."/>
            <person name="Denef V.J."/>
            <person name="McMahon K.D."/>
            <person name="Konstantinidis K.T."/>
            <person name="Eloe-Fadrosh E.A."/>
            <person name="Kyrpides N.C."/>
            <person name="Woyke T."/>
        </authorList>
    </citation>
    <scope>NUCLEOTIDE SEQUENCE</scope>
    <source>
        <strain evidence="15">GVMAG-S-1021933-23</strain>
    </source>
</reference>
<dbReference type="EC" id="2.7.7.6" evidence="2"/>
<dbReference type="GO" id="GO:0046872">
    <property type="term" value="F:metal ion binding"/>
    <property type="evidence" value="ECO:0007669"/>
    <property type="project" value="UniProtKB-KW"/>
</dbReference>
<evidence type="ECO:0000259" key="11">
    <source>
        <dbReference type="Pfam" id="PF04563"/>
    </source>
</evidence>
<keyword evidence="6" id="KW-0479">Metal-binding</keyword>
<dbReference type="SUPFAM" id="SSF64484">
    <property type="entry name" value="beta and beta-prime subunits of DNA dependent RNA-polymerase"/>
    <property type="match status" value="1"/>
</dbReference>
<evidence type="ECO:0000256" key="1">
    <source>
        <dbReference type="ARBA" id="ARBA00006835"/>
    </source>
</evidence>
<evidence type="ECO:0000256" key="4">
    <source>
        <dbReference type="ARBA" id="ARBA00022679"/>
    </source>
</evidence>
<dbReference type="GO" id="GO:0006351">
    <property type="term" value="P:DNA-templated transcription"/>
    <property type="evidence" value="ECO:0007669"/>
    <property type="project" value="InterPro"/>
</dbReference>
<dbReference type="Gene3D" id="3.90.1800.10">
    <property type="entry name" value="RNA polymerase alpha subunit dimerisation domain"/>
    <property type="match status" value="1"/>
</dbReference>
<evidence type="ECO:0000259" key="14">
    <source>
        <dbReference type="Pfam" id="PF04567"/>
    </source>
</evidence>
<dbReference type="GO" id="GO:0032549">
    <property type="term" value="F:ribonucleoside binding"/>
    <property type="evidence" value="ECO:0007669"/>
    <property type="project" value="InterPro"/>
</dbReference>
<keyword evidence="8" id="KW-0804">Transcription</keyword>
<feature type="domain" description="RNA polymerase Rpb2" evidence="10">
    <location>
        <begin position="1195"/>
        <end position="1287"/>
    </location>
</feature>
<keyword evidence="4" id="KW-0808">Transferase</keyword>
<sequence length="1305" mass="150783">MYKEEFTTWAKNIEPFYIPELKRSKEGNLQNKLIKEYSFSKNIIEIFDHWIDNTLDYEIKAKHIKTDSGIIKLSFHHLETPRYGPNSNKLLFPKTARDKSLSYMGRLFLNAHFIPNDITIHKEYSEIFVLGKIPILLGSKYCNLSTLTFKEFLESGECPNDTLGYNIIKGTERVIVIQEKLRESQFFVFLHTDAEAKLEGRVTCSSFSGTTVVIFSIGKQWKTLKIKLFHMKGGKHIPLFILFLFLGIDINSAVSMILEFIRPENREEAKIKLQPSIAKTSAHYRNAISYWRIKRNLNNELRNEEALKIIIDDINKELFSDIPTDETPYEDYIKVLKKDNKRNNINNDFIPFQVPQTGKAKQLALSTARIIETINNNRPLDNRDNWANKRLVTSGASYEALFVNMYDMFITKATEDLAKCKYCEGQPMIRKISTLHKMITEQSEVCFNSNSWGLKGMKRQENITNLITRESPLSVMSQLKKINTPTSRKAKSEGIRSIQGSQFGVVCLAETPEGENCGLVKACGMTTYISLERFTNDILELLESEKKYFNKYEQTEFLNYPFLINGRNIGWCNKKIVKIIVSKRRKLKLPKDICIIFNEADNTVEYYCNSSRPLRPLLIVENGELLIDKKNLWEEPLEVLYEKGVLELLDVREIEYCYIAFYPKDVKNRFEEIKYKKDLKNKFLKKRSEDIQYNKYFDYFLKLEIKTKKKIEDFINLLNLLKEYNILSNKDLQILKTNEKFEKYIVYLNLILRNYNFNSLEEFLKFSLELERFGVYYDLLRDELINDQVLNILEKRRLFTHCEIHPINMFGISAGLIPEANSNQAPRLTYQASMGKQASGQYHLMHHERFESYKMLNAPTRPYFESEVAEPSGLNVMPSGQTLTIAIYSDPSDAEDAFIGCQEYFENENIENIKYHVYKSTRKQNQSIFEVFCKPELNFSENSKRYDAIDDMGIPIIGKYVKEGDCIIGKKRKIYKNDESEAREENASIYLGVREQGYIENVLIILNSENNVTIKVKIGILRIQQVGDKMSSRYSQKGTFGEMRPRNKMIRVMDGINKGVVPNLMINSAAFPSRMTEGKVKEILSSKAFLYSAERVNATTFNAGQENLDHEKNIIPEFGLDMQKFLDVLEKNGMNKFGNENMCHPNGKPLKVPVFFGACTYQSLRHHVDDKIQIRARGEIRPVSHQPVGGRASRGGLKLGEMERDALIASGGSSILNERLMRVSDKYKTVFCGNCGNIAISDNLSPRTEKNICGFCKKNAEFGLLTIPYVYKLIYNMLIGVNIKIKHGLKYQISQGGNPLEKYLS</sequence>
<dbReference type="InterPro" id="IPR007646">
    <property type="entry name" value="RNA_pol_Rpb2_4"/>
</dbReference>
<keyword evidence="3" id="KW-0240">DNA-directed RNA polymerase</keyword>
<dbReference type="InterPro" id="IPR014724">
    <property type="entry name" value="RNA_pol_RPB2_OB-fold"/>
</dbReference>
<evidence type="ECO:0000256" key="3">
    <source>
        <dbReference type="ARBA" id="ARBA00022478"/>
    </source>
</evidence>
<dbReference type="Pfam" id="PF04565">
    <property type="entry name" value="RNA_pol_Rpb2_3"/>
    <property type="match status" value="1"/>
</dbReference>
<dbReference type="InterPro" id="IPR007120">
    <property type="entry name" value="DNA-dir_RNAP_su2_dom"/>
</dbReference>
<organism evidence="15">
    <name type="scientific">viral metagenome</name>
    <dbReference type="NCBI Taxonomy" id="1070528"/>
    <lineage>
        <taxon>unclassified sequences</taxon>
        <taxon>metagenomes</taxon>
        <taxon>organismal metagenomes</taxon>
    </lineage>
</organism>
<evidence type="ECO:0000313" key="15">
    <source>
        <dbReference type="EMBL" id="QHS78115.1"/>
    </source>
</evidence>
<dbReference type="Pfam" id="PF00562">
    <property type="entry name" value="RNA_pol_Rpb2_6"/>
    <property type="match status" value="1"/>
</dbReference>
<evidence type="ECO:0000256" key="7">
    <source>
        <dbReference type="ARBA" id="ARBA00022833"/>
    </source>
</evidence>
<proteinExistence type="inferred from homology"/>